<keyword evidence="4" id="KW-1185">Reference proteome</keyword>
<dbReference type="WBParaSite" id="NBR_0000981301-mRNA-1">
    <property type="protein sequence ID" value="NBR_0000981301-mRNA-1"/>
    <property type="gene ID" value="NBR_0000981301"/>
</dbReference>
<dbReference type="InterPro" id="IPR043137">
    <property type="entry name" value="GGT_ssub_C"/>
</dbReference>
<reference evidence="5" key="1">
    <citation type="submission" date="2016-04" db="UniProtKB">
        <authorList>
            <consortium name="WormBaseParasite"/>
        </authorList>
    </citation>
    <scope>IDENTIFICATION</scope>
</reference>
<evidence type="ECO:0000313" key="5">
    <source>
        <dbReference type="WBParaSite" id="NBR_0000981301-mRNA-1"/>
    </source>
</evidence>
<dbReference type="PANTHER" id="PTHR11686">
    <property type="entry name" value="GAMMA GLUTAMYL TRANSPEPTIDASE"/>
    <property type="match status" value="1"/>
</dbReference>
<feature type="region of interest" description="Disordered" evidence="1">
    <location>
        <begin position="578"/>
        <end position="654"/>
    </location>
</feature>
<dbReference type="SUPFAM" id="SSF56235">
    <property type="entry name" value="N-terminal nucleophile aminohydrolases (Ntn hydrolases)"/>
    <property type="match status" value="1"/>
</dbReference>
<reference evidence="3 4" key="2">
    <citation type="submission" date="2018-11" db="EMBL/GenBank/DDBJ databases">
        <authorList>
            <consortium name="Pathogen Informatics"/>
        </authorList>
    </citation>
    <scope>NUCLEOTIDE SEQUENCE [LARGE SCALE GENOMIC DNA]</scope>
</reference>
<dbReference type="GO" id="GO:0036374">
    <property type="term" value="F:glutathione hydrolase activity"/>
    <property type="evidence" value="ECO:0007669"/>
    <property type="project" value="InterPro"/>
</dbReference>
<evidence type="ECO:0000259" key="2">
    <source>
        <dbReference type="Pfam" id="PF19040"/>
    </source>
</evidence>
<name>A0A158QZA6_NIPBR</name>
<feature type="compositionally biased region" description="Basic and acidic residues" evidence="1">
    <location>
        <begin position="599"/>
        <end position="614"/>
    </location>
</feature>
<accession>A0A158QZA6</accession>
<sequence>MLTDKEIYNDDDDASGLPGEGDGAKSLGLISECISRLLLASSVAISPQSSVEFLEVLLNVATVPVVRRPATAGKFGLARRDYPASLLRETPHSPVIQKTTTTVVRRINAQEHKNNPSWMSRLSNKSTTSYSEPSGMERGNDYSAAVYSDHKSCSEIGRLILLKGGNAMDAAISATICLSAALPHRGGPGAKASGVPGFLRGLHRSFERYASKKLSWRQLIEPTIQLCARGVTVSEELADDLEKHRSLILNDRKMRSQFVNYTTGKLLREGDKMFCHALSTFLTDVVDSDNPGNYFYKGTGARKSLKAFGEKEIFITENDMEDYEPDISQNSVIKAIEGSTLCGNAPPSVFSVIQLAVSAMIGANSSVKEIPLLAWDTTALIGDPDFDTNTDNIITKLLREESIKGVIRRYHDKENPSVKWEATEEGSFAVSVIDEKGNAVSMVSSIGDKFGARIFTDLGFFMNNAMKSFDYEAFSGSLQQRNSLQPAKGPRTQMSGVIAHKNGAVQFVTGGANFIRLCYAALDGMGKGRDVQATTASPILYKDGDGLHLKHGREQCLSGCGPAHRRVFKKRKDVQEVDLRALRRGPTSPLARRLKQQRVQREESRIMQEEEAERRRRRESGETTQGTKPTKQSAESSAELARRRPKEKTSLEINEGKALKEMSKMYQDLLQRFEDLRLKMDSQMRAEADSTRLRRMARDDPSVKDALHDVVQAMRKLIKDFKTCSGLAGAQLPNSAAHERRLCHIFFFVLSGFLVAMLLHRTSTVSFATIVDFYYRSTNKQKINFLFRNGKEKNRGKTGKETLRSNLNYRKSNIVAAISFYNFAINDIKEQSAEKEKQEESTMKALMQSLAYHESVRWEAIRKNLATPGCKYSSKFIGSNIAPFGLCELETGNGNLTTLVVGNSFACNQADMVHNAFKRLYSNFYVFCLDTCEVLSITDDELCKTRVDYIDIIKDLQPNLVFILDRKIAVKKVNDTKAFNNDFVFMQHLYNLVSIEQVADKVFILEPLPSCELSCGTLALDFMMKGNRPLRGIGSWLISKDDKYARMRHKELRKRCRKCELIDYLPVLKNDDGVYRGYDRETNIMYLDESNHLNKFGKQRVQPLFDRLAKRVEAELIGMEEV</sequence>
<proteinExistence type="predicted"/>
<evidence type="ECO:0000313" key="4">
    <source>
        <dbReference type="Proteomes" id="UP000271162"/>
    </source>
</evidence>
<feature type="compositionally biased region" description="Polar residues" evidence="1">
    <location>
        <begin position="115"/>
        <end position="132"/>
    </location>
</feature>
<dbReference type="PRINTS" id="PR01210">
    <property type="entry name" value="GGTRANSPTASE"/>
</dbReference>
<dbReference type="InterPro" id="IPR000101">
    <property type="entry name" value="GGT_peptidase"/>
</dbReference>
<dbReference type="EMBL" id="UYSL01020202">
    <property type="protein sequence ID" value="VDL73403.1"/>
    <property type="molecule type" value="Genomic_DNA"/>
</dbReference>
<dbReference type="GO" id="GO:0006751">
    <property type="term" value="P:glutathione catabolic process"/>
    <property type="evidence" value="ECO:0007669"/>
    <property type="project" value="InterPro"/>
</dbReference>
<feature type="compositionally biased region" description="Polar residues" evidence="1">
    <location>
        <begin position="622"/>
        <end position="636"/>
    </location>
</feature>
<protein>
    <submittedName>
        <fullName evidence="5">SGNH domain-containing protein</fullName>
    </submittedName>
</protein>
<feature type="domain" description="SGNH" evidence="2">
    <location>
        <begin position="882"/>
        <end position="1106"/>
    </location>
</feature>
<dbReference type="PANTHER" id="PTHR11686:SF9">
    <property type="entry name" value="RE13973P"/>
    <property type="match status" value="1"/>
</dbReference>
<dbReference type="InterPro" id="IPR029055">
    <property type="entry name" value="Ntn_hydrolases_N"/>
</dbReference>
<dbReference type="GO" id="GO:0005886">
    <property type="term" value="C:plasma membrane"/>
    <property type="evidence" value="ECO:0007669"/>
    <property type="project" value="TreeGrafter"/>
</dbReference>
<evidence type="ECO:0000256" key="1">
    <source>
        <dbReference type="SAM" id="MobiDB-lite"/>
    </source>
</evidence>
<feature type="region of interest" description="Disordered" evidence="1">
    <location>
        <begin position="114"/>
        <end position="135"/>
    </location>
</feature>
<dbReference type="AlphaFoldDB" id="A0A158QZA6"/>
<dbReference type="STRING" id="27835.A0A158QZA6"/>
<feature type="region of interest" description="Disordered" evidence="1">
    <location>
        <begin position="1"/>
        <end position="20"/>
    </location>
</feature>
<dbReference type="InterPro" id="IPR043968">
    <property type="entry name" value="SGNH"/>
</dbReference>
<dbReference type="Gene3D" id="3.60.20.40">
    <property type="match status" value="1"/>
</dbReference>
<organism evidence="5">
    <name type="scientific">Nippostrongylus brasiliensis</name>
    <name type="common">Rat hookworm</name>
    <dbReference type="NCBI Taxonomy" id="27835"/>
    <lineage>
        <taxon>Eukaryota</taxon>
        <taxon>Metazoa</taxon>
        <taxon>Ecdysozoa</taxon>
        <taxon>Nematoda</taxon>
        <taxon>Chromadorea</taxon>
        <taxon>Rhabditida</taxon>
        <taxon>Rhabditina</taxon>
        <taxon>Rhabditomorpha</taxon>
        <taxon>Strongyloidea</taxon>
        <taxon>Heligmosomidae</taxon>
        <taxon>Nippostrongylus</taxon>
    </lineage>
</organism>
<dbReference type="Pfam" id="PF19040">
    <property type="entry name" value="SGNH"/>
    <property type="match status" value="1"/>
</dbReference>
<dbReference type="Pfam" id="PF01019">
    <property type="entry name" value="G_glu_transpept"/>
    <property type="match status" value="1"/>
</dbReference>
<evidence type="ECO:0000313" key="3">
    <source>
        <dbReference type="EMBL" id="VDL73403.1"/>
    </source>
</evidence>
<dbReference type="Proteomes" id="UP000271162">
    <property type="component" value="Unassembled WGS sequence"/>
</dbReference>
<gene>
    <name evidence="3" type="ORF">NBR_LOCUS9814</name>
</gene>